<feature type="binding site" evidence="15 16">
    <location>
        <position position="114"/>
    </location>
    <ligand>
        <name>S-adenosyl-L-methionine</name>
        <dbReference type="ChEBI" id="CHEBI:59789"/>
    </ligand>
</feature>
<evidence type="ECO:0000256" key="10">
    <source>
        <dbReference type="ARBA" id="ARBA00022691"/>
    </source>
</evidence>
<comment type="similarity">
    <text evidence="3 15 17">Belongs to the RNA methyltransferase TrmD family.</text>
</comment>
<dbReference type="InterPro" id="IPR029028">
    <property type="entry name" value="Alpha/beta_knot_MTases"/>
</dbReference>
<keyword evidence="11 15" id="KW-0819">tRNA processing</keyword>
<evidence type="ECO:0000256" key="18">
    <source>
        <dbReference type="SAM" id="MobiDB-lite"/>
    </source>
</evidence>
<dbReference type="Pfam" id="PF01746">
    <property type="entry name" value="tRNA_m1G_MT"/>
    <property type="match status" value="1"/>
</dbReference>
<evidence type="ECO:0000256" key="3">
    <source>
        <dbReference type="ARBA" id="ARBA00007630"/>
    </source>
</evidence>
<evidence type="ECO:0000313" key="20">
    <source>
        <dbReference type="EMBL" id="MCB4820740.1"/>
    </source>
</evidence>
<comment type="subunit">
    <text evidence="4 15 17">Homodimer.</text>
</comment>
<evidence type="ECO:0000256" key="4">
    <source>
        <dbReference type="ARBA" id="ARBA00011738"/>
    </source>
</evidence>
<evidence type="ECO:0000256" key="6">
    <source>
        <dbReference type="ARBA" id="ARBA00014679"/>
    </source>
</evidence>
<dbReference type="GO" id="GO:0005829">
    <property type="term" value="C:cytosol"/>
    <property type="evidence" value="ECO:0007669"/>
    <property type="project" value="TreeGrafter"/>
</dbReference>
<evidence type="ECO:0000256" key="14">
    <source>
        <dbReference type="ARBA" id="ARBA00047783"/>
    </source>
</evidence>
<sequence>MTWHASVLTLFPEMFPGPLGQSLAGKALRDGRWAIDSFDIRSFATDRHRTVDDTPFGGGAGMVMRPDVVDAAIAAALAAGPDRPAVYLTPRGRPLDQAMVRDFVAGPGLILLCGRYEGVDQRVIEARGLREVSIGDYVLSGGEPAAMVLLDACVRLLPGVMGAAASGEEESFSPKGRECLLEYPHYTRPAEWQGRAVPPVLLSGHHAEVARWRQAEAERITCERRPDLWARHIETAGRDRAPAAPPAATTENAAGAGAMDGRPAAA</sequence>
<dbReference type="NCBIfam" id="TIGR00088">
    <property type="entry name" value="trmD"/>
    <property type="match status" value="1"/>
</dbReference>
<organism evidence="20 21">
    <name type="scientific">Roseicella aerolata</name>
    <dbReference type="NCBI Taxonomy" id="2883479"/>
    <lineage>
        <taxon>Bacteria</taxon>
        <taxon>Pseudomonadati</taxon>
        <taxon>Pseudomonadota</taxon>
        <taxon>Alphaproteobacteria</taxon>
        <taxon>Acetobacterales</taxon>
        <taxon>Roseomonadaceae</taxon>
        <taxon>Roseicella</taxon>
    </lineage>
</organism>
<keyword evidence="10 15" id="KW-0949">S-adenosyl-L-methionine</keyword>
<dbReference type="GO" id="GO:0002939">
    <property type="term" value="P:tRNA N1-guanine methylation"/>
    <property type="evidence" value="ECO:0007669"/>
    <property type="project" value="TreeGrafter"/>
</dbReference>
<protein>
    <recommendedName>
        <fullName evidence="6 15">tRNA (guanine-N(1)-)-methyltransferase</fullName>
        <ecNumber evidence="5 15">2.1.1.228</ecNumber>
    </recommendedName>
    <alternativeName>
        <fullName evidence="12 15">M1G-methyltransferase</fullName>
    </alternativeName>
    <alternativeName>
        <fullName evidence="13 15">tRNA [GM37] methyltransferase</fullName>
    </alternativeName>
</protein>
<dbReference type="PANTHER" id="PTHR46417">
    <property type="entry name" value="TRNA (GUANINE-N(1)-)-METHYLTRANSFERASE"/>
    <property type="match status" value="1"/>
</dbReference>
<keyword evidence="9 15" id="KW-0808">Transferase</keyword>
<evidence type="ECO:0000256" key="16">
    <source>
        <dbReference type="PIRSR" id="PIRSR000386-1"/>
    </source>
</evidence>
<feature type="region of interest" description="Disordered" evidence="18">
    <location>
        <begin position="236"/>
        <end position="266"/>
    </location>
</feature>
<dbReference type="Proteomes" id="UP001139311">
    <property type="component" value="Unassembled WGS sequence"/>
</dbReference>
<dbReference type="AlphaFoldDB" id="A0A9X1I9H5"/>
<evidence type="ECO:0000256" key="11">
    <source>
        <dbReference type="ARBA" id="ARBA00022694"/>
    </source>
</evidence>
<keyword evidence="8 15" id="KW-0489">Methyltransferase</keyword>
<proteinExistence type="inferred from homology"/>
<dbReference type="Gene3D" id="1.10.1270.20">
    <property type="entry name" value="tRNA(m1g37)methyltransferase, domain 2"/>
    <property type="match status" value="1"/>
</dbReference>
<feature type="compositionally biased region" description="Low complexity" evidence="18">
    <location>
        <begin position="246"/>
        <end position="257"/>
    </location>
</feature>
<dbReference type="PANTHER" id="PTHR46417:SF1">
    <property type="entry name" value="TRNA (GUANINE-N(1)-)-METHYLTRANSFERASE"/>
    <property type="match status" value="1"/>
</dbReference>
<evidence type="ECO:0000256" key="2">
    <source>
        <dbReference type="ARBA" id="ARBA00004496"/>
    </source>
</evidence>
<evidence type="ECO:0000256" key="12">
    <source>
        <dbReference type="ARBA" id="ARBA00029736"/>
    </source>
</evidence>
<gene>
    <name evidence="15 20" type="primary">trmD</name>
    <name evidence="20" type="ORF">LHA35_03205</name>
</gene>
<dbReference type="NCBIfam" id="NF000648">
    <property type="entry name" value="PRK00026.1"/>
    <property type="match status" value="1"/>
</dbReference>
<evidence type="ECO:0000256" key="8">
    <source>
        <dbReference type="ARBA" id="ARBA00022603"/>
    </source>
</evidence>
<evidence type="ECO:0000256" key="7">
    <source>
        <dbReference type="ARBA" id="ARBA00022490"/>
    </source>
</evidence>
<dbReference type="Gene3D" id="3.40.1280.10">
    <property type="match status" value="1"/>
</dbReference>
<dbReference type="HAMAP" id="MF_00605">
    <property type="entry name" value="TrmD"/>
    <property type="match status" value="1"/>
</dbReference>
<dbReference type="CDD" id="cd18080">
    <property type="entry name" value="TrmD-like"/>
    <property type="match status" value="1"/>
</dbReference>
<feature type="binding site" evidence="15 16">
    <location>
        <begin position="134"/>
        <end position="139"/>
    </location>
    <ligand>
        <name>S-adenosyl-L-methionine</name>
        <dbReference type="ChEBI" id="CHEBI:59789"/>
    </ligand>
</feature>
<comment type="function">
    <text evidence="1 15 17">Specifically methylates guanosine-37 in various tRNAs.</text>
</comment>
<evidence type="ECO:0000256" key="1">
    <source>
        <dbReference type="ARBA" id="ARBA00002634"/>
    </source>
</evidence>
<feature type="domain" description="tRNA methyltransferase TRMD/TRM10-type" evidence="19">
    <location>
        <begin position="6"/>
        <end position="230"/>
    </location>
</feature>
<comment type="caution">
    <text evidence="20">The sequence shown here is derived from an EMBL/GenBank/DDBJ whole genome shotgun (WGS) entry which is preliminary data.</text>
</comment>
<keyword evidence="7 15" id="KW-0963">Cytoplasm</keyword>
<evidence type="ECO:0000256" key="9">
    <source>
        <dbReference type="ARBA" id="ARBA00022679"/>
    </source>
</evidence>
<dbReference type="EC" id="2.1.1.228" evidence="5 15"/>
<keyword evidence="21" id="KW-1185">Reference proteome</keyword>
<evidence type="ECO:0000259" key="19">
    <source>
        <dbReference type="Pfam" id="PF01746"/>
    </source>
</evidence>
<comment type="subcellular location">
    <subcellularLocation>
        <location evidence="2 15 17">Cytoplasm</location>
    </subcellularLocation>
</comment>
<accession>A0A9X1I9H5</accession>
<dbReference type="SUPFAM" id="SSF75217">
    <property type="entry name" value="alpha/beta knot"/>
    <property type="match status" value="1"/>
</dbReference>
<dbReference type="RefSeq" id="WP_226604378.1">
    <property type="nucleotide sequence ID" value="NZ_JAJAQI010000003.1"/>
</dbReference>
<dbReference type="PIRSF" id="PIRSF000386">
    <property type="entry name" value="tRNA_mtase"/>
    <property type="match status" value="1"/>
</dbReference>
<evidence type="ECO:0000256" key="17">
    <source>
        <dbReference type="RuleBase" id="RU003464"/>
    </source>
</evidence>
<dbReference type="InterPro" id="IPR023148">
    <property type="entry name" value="tRNA_m1G_MeTrfase_C_sf"/>
</dbReference>
<dbReference type="InterPro" id="IPR029026">
    <property type="entry name" value="tRNA_m1G_MTases_N"/>
</dbReference>
<evidence type="ECO:0000313" key="21">
    <source>
        <dbReference type="Proteomes" id="UP001139311"/>
    </source>
</evidence>
<dbReference type="InterPro" id="IPR002649">
    <property type="entry name" value="tRNA_m1G_MeTrfase_TrmD"/>
</dbReference>
<evidence type="ECO:0000256" key="13">
    <source>
        <dbReference type="ARBA" id="ARBA00033392"/>
    </source>
</evidence>
<evidence type="ECO:0000256" key="15">
    <source>
        <dbReference type="HAMAP-Rule" id="MF_00605"/>
    </source>
</evidence>
<dbReference type="InterPro" id="IPR016009">
    <property type="entry name" value="tRNA_MeTrfase_TRMD/TRM10"/>
</dbReference>
<dbReference type="GO" id="GO:0052906">
    <property type="term" value="F:tRNA (guanine(37)-N1)-methyltransferase activity"/>
    <property type="evidence" value="ECO:0007669"/>
    <property type="project" value="UniProtKB-UniRule"/>
</dbReference>
<dbReference type="FunFam" id="3.40.1280.10:FF:000001">
    <property type="entry name" value="tRNA (guanine-N(1)-)-methyltransferase"/>
    <property type="match status" value="1"/>
</dbReference>
<evidence type="ECO:0000256" key="5">
    <source>
        <dbReference type="ARBA" id="ARBA00012807"/>
    </source>
</evidence>
<name>A0A9X1I9H5_9PROT</name>
<comment type="catalytic activity">
    <reaction evidence="14 15 17">
        <text>guanosine(37) in tRNA + S-adenosyl-L-methionine = N(1)-methylguanosine(37) in tRNA + S-adenosyl-L-homocysteine + H(+)</text>
        <dbReference type="Rhea" id="RHEA:36899"/>
        <dbReference type="Rhea" id="RHEA-COMP:10145"/>
        <dbReference type="Rhea" id="RHEA-COMP:10147"/>
        <dbReference type="ChEBI" id="CHEBI:15378"/>
        <dbReference type="ChEBI" id="CHEBI:57856"/>
        <dbReference type="ChEBI" id="CHEBI:59789"/>
        <dbReference type="ChEBI" id="CHEBI:73542"/>
        <dbReference type="ChEBI" id="CHEBI:74269"/>
        <dbReference type="EC" id="2.1.1.228"/>
    </reaction>
</comment>
<reference evidence="20" key="1">
    <citation type="submission" date="2021-10" db="EMBL/GenBank/DDBJ databases">
        <title>Roseicella aerolatum sp. nov., isolated from aerosols of e-waste dismantling site.</title>
        <authorList>
            <person name="Qin T."/>
        </authorList>
    </citation>
    <scope>NUCLEOTIDE SEQUENCE</scope>
    <source>
        <strain evidence="20">GB24</strain>
    </source>
</reference>
<dbReference type="EMBL" id="JAJAQI010000003">
    <property type="protein sequence ID" value="MCB4820740.1"/>
    <property type="molecule type" value="Genomic_DNA"/>
</dbReference>